<organism evidence="1 2">
    <name type="scientific">Vreelandella hamiltonii</name>
    <dbReference type="NCBI Taxonomy" id="502829"/>
    <lineage>
        <taxon>Bacteria</taxon>
        <taxon>Pseudomonadati</taxon>
        <taxon>Pseudomonadota</taxon>
        <taxon>Gammaproteobacteria</taxon>
        <taxon>Oceanospirillales</taxon>
        <taxon>Halomonadaceae</taxon>
        <taxon>Vreelandella</taxon>
    </lineage>
</organism>
<dbReference type="RefSeq" id="WP_189463237.1">
    <property type="nucleotide sequence ID" value="NZ_BMXN01000006.1"/>
</dbReference>
<dbReference type="AlphaFoldDB" id="A0A8H9M099"/>
<keyword evidence="2" id="KW-1185">Reference proteome</keyword>
<reference evidence="2" key="1">
    <citation type="journal article" date="2019" name="Int. J. Syst. Evol. Microbiol.">
        <title>The Global Catalogue of Microorganisms (GCM) 10K type strain sequencing project: providing services to taxonomists for standard genome sequencing and annotation.</title>
        <authorList>
            <consortium name="The Broad Institute Genomics Platform"/>
            <consortium name="The Broad Institute Genome Sequencing Center for Infectious Disease"/>
            <person name="Wu L."/>
            <person name="Ma J."/>
        </authorList>
    </citation>
    <scope>NUCLEOTIDE SEQUENCE [LARGE SCALE GENOMIC DNA]</scope>
    <source>
        <strain evidence="2">KCTC 22154</strain>
    </source>
</reference>
<dbReference type="Proteomes" id="UP000623776">
    <property type="component" value="Unassembled WGS sequence"/>
</dbReference>
<evidence type="ECO:0000313" key="1">
    <source>
        <dbReference type="EMBL" id="GGW23773.1"/>
    </source>
</evidence>
<proteinExistence type="predicted"/>
<gene>
    <name evidence="1" type="ORF">GCM10007157_13950</name>
</gene>
<protein>
    <submittedName>
        <fullName evidence="1">Uncharacterized protein</fullName>
    </submittedName>
</protein>
<accession>A0A8H9M099</accession>
<sequence length="71" mass="7386">MSEPTKTSTQAMITIEPNGSGGFNVYAGFNGDKPESPQMKKAGDLALLGMLAIAKALELPDAHAATKTTLH</sequence>
<comment type="caution">
    <text evidence="1">The sequence shown here is derived from an EMBL/GenBank/DDBJ whole genome shotgun (WGS) entry which is preliminary data.</text>
</comment>
<evidence type="ECO:0000313" key="2">
    <source>
        <dbReference type="Proteomes" id="UP000623776"/>
    </source>
</evidence>
<name>A0A8H9M099_9GAMM</name>
<dbReference type="EMBL" id="BMXN01000006">
    <property type="protein sequence ID" value="GGW23773.1"/>
    <property type="molecule type" value="Genomic_DNA"/>
</dbReference>